<keyword evidence="2" id="KW-1185">Reference proteome</keyword>
<sequence length="112" mass="12351">MFEFSTLRLLKLGKARRCTDYGRDAALVALTSRNVPTRELAHSSRTRAIGRVDTKLKLGHATRSFAIPFDKRTWSAAGTVESVSTTNWRFDADGSSKGDRSVTSGPLIHFHG</sequence>
<protein>
    <submittedName>
        <fullName evidence="1">Uncharacterized protein</fullName>
    </submittedName>
</protein>
<dbReference type="EMBL" id="JANSHE010006081">
    <property type="protein sequence ID" value="KAJ2968238.1"/>
    <property type="molecule type" value="Genomic_DNA"/>
</dbReference>
<evidence type="ECO:0000313" key="1">
    <source>
        <dbReference type="EMBL" id="KAJ2968238.1"/>
    </source>
</evidence>
<comment type="caution">
    <text evidence="1">The sequence shown here is derived from an EMBL/GenBank/DDBJ whole genome shotgun (WGS) entry which is preliminary data.</text>
</comment>
<proteinExistence type="predicted"/>
<organism evidence="1 2">
    <name type="scientific">Trametes sanguinea</name>
    <dbReference type="NCBI Taxonomy" id="158606"/>
    <lineage>
        <taxon>Eukaryota</taxon>
        <taxon>Fungi</taxon>
        <taxon>Dikarya</taxon>
        <taxon>Basidiomycota</taxon>
        <taxon>Agaricomycotina</taxon>
        <taxon>Agaricomycetes</taxon>
        <taxon>Polyporales</taxon>
        <taxon>Polyporaceae</taxon>
        <taxon>Trametes</taxon>
    </lineage>
</organism>
<gene>
    <name evidence="1" type="ORF">NUW54_g13275</name>
</gene>
<evidence type="ECO:0000313" key="2">
    <source>
        <dbReference type="Proteomes" id="UP001144978"/>
    </source>
</evidence>
<accession>A0ACC1MPU1</accession>
<name>A0ACC1MPU1_9APHY</name>
<reference evidence="1" key="1">
    <citation type="submission" date="2022-08" db="EMBL/GenBank/DDBJ databases">
        <title>Genome Sequence of Pycnoporus sanguineus.</title>
        <authorList>
            <person name="Buettner E."/>
        </authorList>
    </citation>
    <scope>NUCLEOTIDE SEQUENCE</scope>
    <source>
        <strain evidence="1">CG-C14</strain>
    </source>
</reference>
<dbReference type="Proteomes" id="UP001144978">
    <property type="component" value="Unassembled WGS sequence"/>
</dbReference>